<feature type="compositionally biased region" description="Pro residues" evidence="1">
    <location>
        <begin position="486"/>
        <end position="499"/>
    </location>
</feature>
<feature type="compositionally biased region" description="Low complexity" evidence="1">
    <location>
        <begin position="761"/>
        <end position="772"/>
    </location>
</feature>
<feature type="compositionally biased region" description="Basic residues" evidence="1">
    <location>
        <begin position="2398"/>
        <end position="2410"/>
    </location>
</feature>
<feature type="compositionally biased region" description="Low complexity" evidence="1">
    <location>
        <begin position="2339"/>
        <end position="2349"/>
    </location>
</feature>
<feature type="region of interest" description="Disordered" evidence="1">
    <location>
        <begin position="1310"/>
        <end position="1426"/>
    </location>
</feature>
<feature type="compositionally biased region" description="Low complexity" evidence="1">
    <location>
        <begin position="853"/>
        <end position="876"/>
    </location>
</feature>
<feature type="compositionally biased region" description="Low complexity" evidence="1">
    <location>
        <begin position="591"/>
        <end position="626"/>
    </location>
</feature>
<feature type="region of interest" description="Disordered" evidence="1">
    <location>
        <begin position="271"/>
        <end position="396"/>
    </location>
</feature>
<feature type="compositionally biased region" description="Polar residues" evidence="1">
    <location>
        <begin position="526"/>
        <end position="535"/>
    </location>
</feature>
<feature type="compositionally biased region" description="Basic residues" evidence="1">
    <location>
        <begin position="1379"/>
        <end position="1392"/>
    </location>
</feature>
<feature type="compositionally biased region" description="Pro residues" evidence="1">
    <location>
        <begin position="712"/>
        <end position="726"/>
    </location>
</feature>
<sequence>MATMPPPSFRVPEPAETRCDPATYPPESRAAINTFCEKITGSVRNDRRALSLMGIFHAWSLQKRDEGTLLRREQPACILPWNRRKIAHIPVFCAPGPEGTYVVRLMAAVADPPELRVEWDMAIVEAVGEGHQQRAERAAQRLRDVLGPREAFLRSMQLFLVGELPDLPAMRTVADMRARLVATHAPQAPEGEAGLGMQAPPPKNRGRPKGRKNDPPVVMASTKGRRDLKSLGLSYLDQGPSSVQGPACQQGDGSVQGARLPLVPGLAVEEEAGATREGGEAGATMEGGRAAAPRPMEEEEEGAGPSRPVVEEAAPAPMEVEAAPAEEQQPGPASGHGSQTPPASTGRQQSPGARVAVPAPRPGGADGPPPAGDHGPAAAMVGASTHPDQGEGQAVGRSDVQRVAEALHGKATTRALQMAIAAEALGGEATRRRQTKDVPLLRPRHGPAPAPQAEVQQVDPRPAPPPPKRARGPIAQRYLVRGPGPAQQPAPADPGPTSPGPAASTARSGGSGPLVLTTGRWVARPTDSSTPRETSPQAPAPAPAAEPGPTPASAPRPPSPPASPRPAPGPSSSPPGSPGPPAPPAPPGPAMPAAAGPPAGHPAGPAPAPSADGASSPAGPSLAAGMAGAGHGDGAGSPPPEDSSARGPAPPARAAIASKRPAPGLLPVAPPLSAGVPSRGRGRGSPTKRPRLPGALPRVLDFGATPSGSGPAPQPTPPRVPDPPPRGKGKADATAAGTTASQQPEPGSQPAAAGVQGGVSPVTPLLTPPVEEAGPGQPPDSRAGPAEATRSGLPGPETQATRTPPHSRVLHGPQSQPTPPPPGSTAAAGPAPRAPASPSTSPRRAGSAGGPRGAPAGAVSPRVVEPAPPVADTVPAPGQPGGLPEAQPEEVAAVPLPGAPDPAWVGVLGLGVTLLPWQHGPLAPMTIVSTPVPEGGAPFRTGLDADYAHPIEYGDGYWGEEAECVPPSPGREAGPALWDPAGLPIPSSREMDLAMAYNLGHPNPYPFTGRAPRSRAQGAPLRPRSPSPPAELPLPFVPGLEPGCYAGSRTLVRAASPPEAVRAAGLVNDVDYESLGYERMDSVEVSGDGNCFLYALSAHLHAQDFHSLAHGKDPTREGLRAPEYLEMMNTRQAQLRRQVCDHIRAACQGDGERGSEFLSVFRHSGMWDHLQPQQARECIGPVGDPAGRTLEDYLWLMGSPSLGVWTPSEFVAEAAKCFRVDILCFVRNLGRPAGRAPVRLDTYLSGAPPGTRVRQVFVEFLHYDGASGHYNALWPRGVPYGPTRFWHRATGPAPSAPVVLLSVSSAASRSSRATESLGPPGEQVGAARTPPDGRGEDEANTPAAPPAARGEGPPAGPPDPRAVRAFRREAGRPALLTQRRAHRPTGRLRGRPGRLERQPAERARLPPGVDGEGEFSTASSDTDWDTEGAGRVYRKVNGRGMWGWTVPATHPRYAREDHRPLWRDAGVLSEVSEYVVRNQHRRACDIRGSDDVASVTTTEWLRRAALADPGDLRDAPFLTGWDGHVLGGSEVPRHLLVDDMLDMDTFVWTGPLVDSLRRHLKCLAPVSESREAPSGIPANLKVYSHRAPGETELLSLDPGPRIRKLRKRAGRAADFGPSALLGSLSGGETSDQVFLYVDTAASEGAFRVLFAVLRYCLSDGPAADLGSHVAAGNTGGSVTPSNTQHMRNSLHTRPERACYIPGSGNKLYGRHELRRFADVMQDDRVLEHVLAPESEVVREEVRQLWPTHCRLLVLSFFRRRSLCERRHRPLRCTQHENHANDPTKDQAVGEAHAILGQYLELDTDAADVYGALWIGADLQLGVTRKDDLGQWLFCRADVERLDLRGMPAARFLEPRYMQRAGLALLLPDGLARSQFRGCRANLYNWGGSKVLGVGVEGQTPASEVWAATSPVARRRTPMPEGVCDFLVGRHRRKVLRHGREWAALASSYRGDSVQFIIYNGMPAHVKKTQPIINGSAVHEAISTLVAYGANAHCVVPGTMHKRGEVVVNKLFTALGLMSREGNPLRVELGIPLRAQSGTGGVPPQLTLRQCAANALVAVNERIRALDCTKLRCVPWADMLQIWWAYAKQWKAAHDMLVERPRPFPMPHGVAEHFYRGMGAMTVVLNANLERWHATNWRTIAERTGQLGAPCLDAFRVKVLLGHEAVRGLTPLKNLRRQMHLVVRRVQRSKGSARVLLASVAELLVQAFPVDEMWPLQAHELSRCLAPILKLYAYEALTNTREHTIVHMDLLTFRGHDPDVLPEAHPYDGHEPLDWKVPRLRQLVYLQAGGVEGRGRGELASAARPGGAWVGYLRGDSAWDMLADPVAGDAMRGKARHAIAEQSAARAGQAQRRRGRRGAVRDVPQSHVTVPRAAGAERAGRGTHAAGPAGRRPVEGPARRGRATAAGHRRPAPAPEREGPLRRCLCRGHACAAQRVVPHLPLRAVAAHAAARGRVCLPRGSPGDATSGSAGVQGAAVLPGAVLRPGRVLPPAPALGALPRAVRRPPAAQRLDACRPSRAAPPPALRRLVRRWGLQWPGERLGFDHHGQRPGRMSDGRGAPAGGCWHLGCWNVSSVLMYFCIC</sequence>
<evidence type="ECO:0000256" key="1">
    <source>
        <dbReference type="SAM" id="MobiDB-lite"/>
    </source>
</evidence>
<feature type="compositionally biased region" description="Low complexity" evidence="1">
    <location>
        <begin position="303"/>
        <end position="333"/>
    </location>
</feature>
<feature type="compositionally biased region" description="Low complexity" evidence="1">
    <location>
        <begin position="2371"/>
        <end position="2386"/>
    </location>
</feature>
<feature type="compositionally biased region" description="Basic and acidic residues" evidence="1">
    <location>
        <begin position="1393"/>
        <end position="1404"/>
    </location>
</feature>
<feature type="compositionally biased region" description="Basic residues" evidence="1">
    <location>
        <begin position="680"/>
        <end position="691"/>
    </location>
</feature>
<feature type="compositionally biased region" description="Pro residues" evidence="1">
    <location>
        <begin position="1023"/>
        <end position="1033"/>
    </location>
</feature>
<feature type="region of interest" description="Disordered" evidence="1">
    <location>
        <begin position="184"/>
        <end position="258"/>
    </location>
</feature>
<dbReference type="EMBL" id="GDKF01003159">
    <property type="protein sequence ID" value="JAT75463.1"/>
    <property type="molecule type" value="Transcribed_RNA"/>
</dbReference>
<feature type="region of interest" description="Disordered" evidence="1">
    <location>
        <begin position="2332"/>
        <end position="2419"/>
    </location>
</feature>
<organism evidence="2">
    <name type="scientific">Auxenochlorella protothecoides</name>
    <name type="common">Green microalga</name>
    <name type="synonym">Chlorella protothecoides</name>
    <dbReference type="NCBI Taxonomy" id="3075"/>
    <lineage>
        <taxon>Eukaryota</taxon>
        <taxon>Viridiplantae</taxon>
        <taxon>Chlorophyta</taxon>
        <taxon>core chlorophytes</taxon>
        <taxon>Trebouxiophyceae</taxon>
        <taxon>Chlorellales</taxon>
        <taxon>Chlorellaceae</taxon>
        <taxon>Auxenochlorella</taxon>
    </lineage>
</organism>
<feature type="compositionally biased region" description="Low complexity" evidence="1">
    <location>
        <begin position="824"/>
        <end position="846"/>
    </location>
</feature>
<accession>A0A1D2A957</accession>
<gene>
    <name evidence="2" type="ORF">g.94013</name>
</gene>
<feature type="region of interest" description="Disordered" evidence="1">
    <location>
        <begin position="1006"/>
        <end position="1033"/>
    </location>
</feature>
<name>A0A1D2A957_AUXPR</name>
<proteinExistence type="predicted"/>
<evidence type="ECO:0008006" key="3">
    <source>
        <dbReference type="Google" id="ProtNLM"/>
    </source>
</evidence>
<feature type="compositionally biased region" description="Low complexity" evidence="1">
    <location>
        <begin position="652"/>
        <end position="679"/>
    </location>
</feature>
<feature type="compositionally biased region" description="Polar residues" evidence="1">
    <location>
        <begin position="336"/>
        <end position="350"/>
    </location>
</feature>
<feature type="compositionally biased region" description="Low complexity" evidence="1">
    <location>
        <begin position="282"/>
        <end position="294"/>
    </location>
</feature>
<reference evidence="2" key="1">
    <citation type="submission" date="2015-08" db="EMBL/GenBank/DDBJ databases">
        <authorList>
            <person name="Babu N.S."/>
            <person name="Beckwith C.J."/>
            <person name="Beseler K.G."/>
            <person name="Brison A."/>
            <person name="Carone J.V."/>
            <person name="Caskin T.P."/>
            <person name="Diamond M."/>
            <person name="Durham M.E."/>
            <person name="Foxe J.M."/>
            <person name="Go M."/>
            <person name="Henderson B.A."/>
            <person name="Jones I.B."/>
            <person name="McGettigan J.A."/>
            <person name="Micheletti S.J."/>
            <person name="Nasrallah M.E."/>
            <person name="Ortiz D."/>
            <person name="Piller C.R."/>
            <person name="Privatt S.R."/>
            <person name="Schneider S.L."/>
            <person name="Sharp S."/>
            <person name="Smith T.C."/>
            <person name="Stanton J.D."/>
            <person name="Ullery H.E."/>
            <person name="Wilson R.J."/>
            <person name="Serrano M.G."/>
            <person name="Buck G."/>
            <person name="Lee V."/>
            <person name="Wang Y."/>
            <person name="Carvalho R."/>
            <person name="Voegtly L."/>
            <person name="Shi R."/>
            <person name="Duckworth R."/>
            <person name="Johnson A."/>
            <person name="Loviza R."/>
            <person name="Walstead R."/>
            <person name="Shah Z."/>
            <person name="Kiflezghi M."/>
            <person name="Wade K."/>
            <person name="Ball S.L."/>
            <person name="Bradley K.W."/>
            <person name="Asai D.J."/>
            <person name="Bowman C.A."/>
            <person name="Russell D.A."/>
            <person name="Pope W.H."/>
            <person name="Jacobs-Sera D."/>
            <person name="Hendrix R.W."/>
            <person name="Hatfull G.F."/>
        </authorList>
    </citation>
    <scope>NUCLEOTIDE SEQUENCE</scope>
</reference>
<feature type="compositionally biased region" description="Pro residues" evidence="1">
    <location>
        <begin position="538"/>
        <end position="590"/>
    </location>
</feature>
<protein>
    <recommendedName>
        <fullName evidence="3">OTU domain-containing protein</fullName>
    </recommendedName>
</protein>
<feature type="region of interest" description="Disordered" evidence="1">
    <location>
        <begin position="427"/>
        <end position="886"/>
    </location>
</feature>
<dbReference type="CDD" id="cd22744">
    <property type="entry name" value="OTU"/>
    <property type="match status" value="1"/>
</dbReference>
<evidence type="ECO:0000313" key="2">
    <source>
        <dbReference type="EMBL" id="JAT75463.1"/>
    </source>
</evidence>